<evidence type="ECO:0000313" key="3">
    <source>
        <dbReference type="EMBL" id="KAG7344015.1"/>
    </source>
</evidence>
<reference evidence="3" key="2">
    <citation type="submission" date="2021-04" db="EMBL/GenBank/DDBJ databases">
        <authorList>
            <person name="Podell S."/>
        </authorList>
    </citation>
    <scope>NUCLEOTIDE SEQUENCE</scope>
    <source>
        <strain evidence="3">Hildebrandi</strain>
    </source>
</reference>
<gene>
    <name evidence="3" type="ORF">IV203_022023</name>
</gene>
<feature type="compositionally biased region" description="Basic residues" evidence="1">
    <location>
        <begin position="77"/>
        <end position="86"/>
    </location>
</feature>
<keyword evidence="3" id="KW-0479">Metal-binding</keyword>
<name>A0A9K3KHY7_9STRA</name>
<feature type="region of interest" description="Disordered" evidence="1">
    <location>
        <begin position="249"/>
        <end position="287"/>
    </location>
</feature>
<feature type="domain" description="C2H2-type" evidence="2">
    <location>
        <begin position="187"/>
        <end position="209"/>
    </location>
</feature>
<dbReference type="InterPro" id="IPR040025">
    <property type="entry name" value="Znf622/Rei1/Reh1"/>
</dbReference>
<dbReference type="PANTHER" id="PTHR13182:SF8">
    <property type="entry name" value="CYTOPLASMIC 60S SUBUNIT BIOGENESIS FACTOR ZNF622"/>
    <property type="match status" value="1"/>
</dbReference>
<sequence length="445" mass="50709">MSTEATGLTSTTAPGKVFTSRAELAEHYKSDWHKYNLKRREAGLPLLEELEFQARWEAALALRREKASQAGTDHLKNKTSSKKQSKKYQQLSTAATTMNDPTPNDEGDTAEANKRKTMPAALVASQENPEIDPHQCLFDGTRFDTLNENVEYMQRQYGFFVPDKECLADLEGLLGYCHEKIKLGHYCLYCEKVFPTWQGCQKHMISKQHTKLRYEQGYWEELDPFYDFRREDSGFLAFQRHEIDKNDAIGTEEPASNANVAIDDDDEDGWEDMSEGDNEENAEESEDMYDGFEKEIARFGLDVTPLGELVFPDGRVVGHRALRRYYKQNLRTNDARNTAVVAAQRAAGERIYGGQVVNIHQYNLKPDNVQGAGKGILVPIGKDGATGGFSTLSLYRYRAAVRKQRRDDEKGRRMYHKSYYAQNTNKMDKKHNRIMNGVSVAHAAR</sequence>
<dbReference type="GO" id="GO:0042273">
    <property type="term" value="P:ribosomal large subunit biogenesis"/>
    <property type="evidence" value="ECO:0007669"/>
    <property type="project" value="TreeGrafter"/>
</dbReference>
<evidence type="ECO:0000259" key="2">
    <source>
        <dbReference type="PROSITE" id="PS00028"/>
    </source>
</evidence>
<feature type="region of interest" description="Disordered" evidence="1">
    <location>
        <begin position="68"/>
        <end position="111"/>
    </location>
</feature>
<dbReference type="PROSITE" id="PS00028">
    <property type="entry name" value="ZINC_FINGER_C2H2_1"/>
    <property type="match status" value="1"/>
</dbReference>
<dbReference type="Pfam" id="PF12756">
    <property type="entry name" value="zf-C2H2_2"/>
    <property type="match status" value="1"/>
</dbReference>
<keyword evidence="3" id="KW-0863">Zinc-finger</keyword>
<dbReference type="InterPro" id="IPR041661">
    <property type="entry name" value="ZN622/Rei1/Reh1_Znf-C2H2"/>
</dbReference>
<dbReference type="EMBL" id="JAGRRH010000023">
    <property type="protein sequence ID" value="KAG7344015.1"/>
    <property type="molecule type" value="Genomic_DNA"/>
</dbReference>
<dbReference type="GO" id="GO:0008270">
    <property type="term" value="F:zinc ion binding"/>
    <property type="evidence" value="ECO:0007669"/>
    <property type="project" value="UniProtKB-KW"/>
</dbReference>
<organism evidence="3 4">
    <name type="scientific">Nitzschia inconspicua</name>
    <dbReference type="NCBI Taxonomy" id="303405"/>
    <lineage>
        <taxon>Eukaryota</taxon>
        <taxon>Sar</taxon>
        <taxon>Stramenopiles</taxon>
        <taxon>Ochrophyta</taxon>
        <taxon>Bacillariophyta</taxon>
        <taxon>Bacillariophyceae</taxon>
        <taxon>Bacillariophycidae</taxon>
        <taxon>Bacillariales</taxon>
        <taxon>Bacillariaceae</taxon>
        <taxon>Nitzschia</taxon>
    </lineage>
</organism>
<dbReference type="InterPro" id="IPR013087">
    <property type="entry name" value="Znf_C2H2_type"/>
</dbReference>
<comment type="caution">
    <text evidence="3">The sequence shown here is derived from an EMBL/GenBank/DDBJ whole genome shotgun (WGS) entry which is preliminary data.</text>
</comment>
<accession>A0A9K3KHY7</accession>
<feature type="compositionally biased region" description="Acidic residues" evidence="1">
    <location>
        <begin position="262"/>
        <end position="287"/>
    </location>
</feature>
<keyword evidence="3" id="KW-0862">Zinc</keyword>
<dbReference type="AlphaFoldDB" id="A0A9K3KHY7"/>
<dbReference type="Proteomes" id="UP000693970">
    <property type="component" value="Unassembled WGS sequence"/>
</dbReference>
<protein>
    <submittedName>
        <fullName evidence="3">C2H2 type zinc-finger (2 copies)-domain containing protein</fullName>
    </submittedName>
</protein>
<evidence type="ECO:0000313" key="4">
    <source>
        <dbReference type="Proteomes" id="UP000693970"/>
    </source>
</evidence>
<dbReference type="GO" id="GO:0030687">
    <property type="term" value="C:preribosome, large subunit precursor"/>
    <property type="evidence" value="ECO:0007669"/>
    <property type="project" value="TreeGrafter"/>
</dbReference>
<evidence type="ECO:0000256" key="1">
    <source>
        <dbReference type="SAM" id="MobiDB-lite"/>
    </source>
</evidence>
<dbReference type="PANTHER" id="PTHR13182">
    <property type="entry name" value="ZINC FINGER PROTEIN 622"/>
    <property type="match status" value="1"/>
</dbReference>
<keyword evidence="4" id="KW-1185">Reference proteome</keyword>
<dbReference type="OrthoDB" id="19329at2759"/>
<proteinExistence type="predicted"/>
<reference evidence="3" key="1">
    <citation type="journal article" date="2021" name="Sci. Rep.">
        <title>Diploid genomic architecture of Nitzschia inconspicua, an elite biomass production diatom.</title>
        <authorList>
            <person name="Oliver A."/>
            <person name="Podell S."/>
            <person name="Pinowska A."/>
            <person name="Traller J.C."/>
            <person name="Smith S.R."/>
            <person name="McClure R."/>
            <person name="Beliaev A."/>
            <person name="Bohutskyi P."/>
            <person name="Hill E.A."/>
            <person name="Rabines A."/>
            <person name="Zheng H."/>
            <person name="Allen L.Z."/>
            <person name="Kuo A."/>
            <person name="Grigoriev I.V."/>
            <person name="Allen A.E."/>
            <person name="Hazlebeck D."/>
            <person name="Allen E.E."/>
        </authorList>
    </citation>
    <scope>NUCLEOTIDE SEQUENCE</scope>
    <source>
        <strain evidence="3">Hildebrandi</strain>
    </source>
</reference>
<feature type="compositionally biased region" description="Polar residues" evidence="1">
    <location>
        <begin position="91"/>
        <end position="102"/>
    </location>
</feature>